<dbReference type="GO" id="GO:0006352">
    <property type="term" value="P:DNA-templated transcription initiation"/>
    <property type="evidence" value="ECO:0007669"/>
    <property type="project" value="InterPro"/>
</dbReference>
<reference evidence="7" key="1">
    <citation type="journal article" date="2017" name="Genome Announc.">
        <title>High-Quality Whole-Genome Sequences of the Oligo-Mouse-Microbiota Bacterial Community.</title>
        <authorList>
            <person name="Garzetti D."/>
            <person name="Brugiroux S."/>
            <person name="Bunk B."/>
            <person name="Pukall R."/>
            <person name="McCoy K.D."/>
            <person name="Macpherson A.J."/>
            <person name="Stecher B."/>
        </authorList>
    </citation>
    <scope>NUCLEOTIDE SEQUENCE</scope>
    <source>
        <strain evidence="7">KB18</strain>
    </source>
</reference>
<gene>
    <name evidence="7" type="ORF">ADH66_19310</name>
    <name evidence="8" type="ORF">I5Q82_09740</name>
</gene>
<evidence type="ECO:0000313" key="8">
    <source>
        <dbReference type="EMBL" id="QQR31894.1"/>
    </source>
</evidence>
<feature type="domain" description="RNA polymerase sigma factor 70 region 4 type 2" evidence="6">
    <location>
        <begin position="105"/>
        <end position="148"/>
    </location>
</feature>
<dbReference type="AlphaFoldDB" id="A0A1Z2XVX3"/>
<protein>
    <submittedName>
        <fullName evidence="8">Sigma-70 family RNA polymerase sigma factor</fullName>
    </submittedName>
</protein>
<dbReference type="InterPro" id="IPR014284">
    <property type="entry name" value="RNA_pol_sigma-70_dom"/>
</dbReference>
<dbReference type="InterPro" id="IPR013325">
    <property type="entry name" value="RNA_pol_sigma_r2"/>
</dbReference>
<dbReference type="CDD" id="cd06171">
    <property type="entry name" value="Sigma70_r4"/>
    <property type="match status" value="1"/>
</dbReference>
<dbReference type="InterPro" id="IPR013249">
    <property type="entry name" value="RNA_pol_sigma70_r4_t2"/>
</dbReference>
<dbReference type="PANTHER" id="PTHR43133:SF51">
    <property type="entry name" value="RNA POLYMERASE SIGMA FACTOR"/>
    <property type="match status" value="1"/>
</dbReference>
<dbReference type="Pfam" id="PF04542">
    <property type="entry name" value="Sigma70_r2"/>
    <property type="match status" value="1"/>
</dbReference>
<evidence type="ECO:0000256" key="4">
    <source>
        <dbReference type="ARBA" id="ARBA00023163"/>
    </source>
</evidence>
<evidence type="ECO:0000259" key="6">
    <source>
        <dbReference type="Pfam" id="PF08281"/>
    </source>
</evidence>
<dbReference type="KEGG" id="amur:ADH66_19310"/>
<keyword evidence="3" id="KW-0731">Sigma factor</keyword>
<dbReference type="InterPro" id="IPR007627">
    <property type="entry name" value="RNA_pol_sigma70_r2"/>
</dbReference>
<feature type="domain" description="RNA polymerase sigma-70 region 2" evidence="5">
    <location>
        <begin position="11"/>
        <end position="67"/>
    </location>
</feature>
<evidence type="ECO:0000259" key="5">
    <source>
        <dbReference type="Pfam" id="PF04542"/>
    </source>
</evidence>
<dbReference type="GO" id="GO:0003677">
    <property type="term" value="F:DNA binding"/>
    <property type="evidence" value="ECO:0007669"/>
    <property type="project" value="InterPro"/>
</dbReference>
<keyword evidence="2" id="KW-0805">Transcription regulation</keyword>
<dbReference type="InterPro" id="IPR039425">
    <property type="entry name" value="RNA_pol_sigma-70-like"/>
</dbReference>
<dbReference type="InterPro" id="IPR036388">
    <property type="entry name" value="WH-like_DNA-bd_sf"/>
</dbReference>
<dbReference type="EMBL" id="CP021422">
    <property type="protein sequence ID" value="ASB42597.1"/>
    <property type="molecule type" value="Genomic_DNA"/>
</dbReference>
<proteinExistence type="inferred from homology"/>
<evidence type="ECO:0000313" key="10">
    <source>
        <dbReference type="Proteomes" id="UP000596035"/>
    </source>
</evidence>
<dbReference type="Gene3D" id="1.10.10.10">
    <property type="entry name" value="Winged helix-like DNA-binding domain superfamily/Winged helix DNA-binding domain"/>
    <property type="match status" value="1"/>
</dbReference>
<accession>A0A1Z2XVX3</accession>
<dbReference type="NCBIfam" id="TIGR02937">
    <property type="entry name" value="sigma70-ECF"/>
    <property type="match status" value="1"/>
</dbReference>
<dbReference type="Gene3D" id="1.10.1740.10">
    <property type="match status" value="1"/>
</dbReference>
<evidence type="ECO:0000256" key="2">
    <source>
        <dbReference type="ARBA" id="ARBA00023015"/>
    </source>
</evidence>
<comment type="similarity">
    <text evidence="1">Belongs to the sigma-70 factor family. ECF subfamily.</text>
</comment>
<dbReference type="GO" id="GO:0016987">
    <property type="term" value="F:sigma factor activity"/>
    <property type="evidence" value="ECO:0007669"/>
    <property type="project" value="UniProtKB-KW"/>
</dbReference>
<dbReference type="PANTHER" id="PTHR43133">
    <property type="entry name" value="RNA POLYMERASE ECF-TYPE SIGMA FACTO"/>
    <property type="match status" value="1"/>
</dbReference>
<sequence length="160" mass="18788">MTAEEFAGYAKRYGDTVYRVALNCCKNAADAEDIMQTVLLKLYREKTDFESEEHVKRWLIRVAVNEGRKLRSSGWFKRRASLEEYAGTVDFESPEESELFIIAMALPEKYRVPLYLYYYEDYTIKEVAALCKLKESTVQTRLQRARERVKKALTKQEEDS</sequence>
<dbReference type="Proteomes" id="UP000196710">
    <property type="component" value="Chromosome"/>
</dbReference>
<dbReference type="Pfam" id="PF08281">
    <property type="entry name" value="Sigma70_r4_2"/>
    <property type="match status" value="1"/>
</dbReference>
<evidence type="ECO:0000256" key="3">
    <source>
        <dbReference type="ARBA" id="ARBA00023082"/>
    </source>
</evidence>
<dbReference type="RefSeq" id="WP_066537435.1">
    <property type="nucleotide sequence ID" value="NZ_CP021422.1"/>
</dbReference>
<dbReference type="Proteomes" id="UP000596035">
    <property type="component" value="Chromosome"/>
</dbReference>
<reference evidence="9" key="2">
    <citation type="submission" date="2017-05" db="EMBL/GenBank/DDBJ databases">
        <title>Improved OligoMM genomes.</title>
        <authorList>
            <person name="Garzetti D."/>
        </authorList>
    </citation>
    <scope>NUCLEOTIDE SEQUENCE [LARGE SCALE GENOMIC DNA]</scope>
    <source>
        <strain evidence="9">KB18</strain>
    </source>
</reference>
<organism evidence="8 10">
    <name type="scientific">Acutalibacter muris</name>
    <dbReference type="NCBI Taxonomy" id="1796620"/>
    <lineage>
        <taxon>Bacteria</taxon>
        <taxon>Bacillati</taxon>
        <taxon>Bacillota</taxon>
        <taxon>Clostridia</taxon>
        <taxon>Eubacteriales</taxon>
        <taxon>Acutalibacteraceae</taxon>
        <taxon>Acutalibacter</taxon>
    </lineage>
</organism>
<dbReference type="SUPFAM" id="SSF88659">
    <property type="entry name" value="Sigma3 and sigma4 domains of RNA polymerase sigma factors"/>
    <property type="match status" value="1"/>
</dbReference>
<evidence type="ECO:0000313" key="7">
    <source>
        <dbReference type="EMBL" id="ASB42597.1"/>
    </source>
</evidence>
<evidence type="ECO:0000313" key="9">
    <source>
        <dbReference type="Proteomes" id="UP000196710"/>
    </source>
</evidence>
<dbReference type="SUPFAM" id="SSF88946">
    <property type="entry name" value="Sigma2 domain of RNA polymerase sigma factors"/>
    <property type="match status" value="1"/>
</dbReference>
<dbReference type="InterPro" id="IPR013324">
    <property type="entry name" value="RNA_pol_sigma_r3/r4-like"/>
</dbReference>
<dbReference type="EMBL" id="CP065321">
    <property type="protein sequence ID" value="QQR31894.1"/>
    <property type="molecule type" value="Genomic_DNA"/>
</dbReference>
<reference evidence="8 10" key="3">
    <citation type="submission" date="2020-11" db="EMBL/GenBank/DDBJ databases">
        <title>Closed and high quality bacterial genomes of the OMM12 community.</title>
        <authorList>
            <person name="Marbouty M."/>
            <person name="Lamy-Besnier Q."/>
            <person name="Debarbieux L."/>
            <person name="Koszul R."/>
        </authorList>
    </citation>
    <scope>NUCLEOTIDE SEQUENCE [LARGE SCALE GENOMIC DNA]</scope>
    <source>
        <strain evidence="8 10">KB18</strain>
    </source>
</reference>
<name>A0A1Z2XVX3_9FIRM</name>
<keyword evidence="4" id="KW-0804">Transcription</keyword>
<evidence type="ECO:0000256" key="1">
    <source>
        <dbReference type="ARBA" id="ARBA00010641"/>
    </source>
</evidence>
<keyword evidence="9" id="KW-1185">Reference proteome</keyword>